<keyword evidence="1" id="KW-1133">Transmembrane helix</keyword>
<evidence type="ECO:0000313" key="2">
    <source>
        <dbReference type="EMBL" id="GFD55172.1"/>
    </source>
</evidence>
<feature type="non-terminal residue" evidence="2">
    <location>
        <position position="1"/>
    </location>
</feature>
<dbReference type="EMBL" id="BKCJ011814768">
    <property type="protein sequence ID" value="GFD55172.1"/>
    <property type="molecule type" value="Genomic_DNA"/>
</dbReference>
<protein>
    <submittedName>
        <fullName evidence="2">Uncharacterized protein</fullName>
    </submittedName>
</protein>
<comment type="caution">
    <text evidence="2">The sequence shown here is derived from an EMBL/GenBank/DDBJ whole genome shotgun (WGS) entry which is preliminary data.</text>
</comment>
<organism evidence="2">
    <name type="scientific">Tanacetum cinerariifolium</name>
    <name type="common">Dalmatian daisy</name>
    <name type="synonym">Chrysanthemum cinerariifolium</name>
    <dbReference type="NCBI Taxonomy" id="118510"/>
    <lineage>
        <taxon>Eukaryota</taxon>
        <taxon>Viridiplantae</taxon>
        <taxon>Streptophyta</taxon>
        <taxon>Embryophyta</taxon>
        <taxon>Tracheophyta</taxon>
        <taxon>Spermatophyta</taxon>
        <taxon>Magnoliopsida</taxon>
        <taxon>eudicotyledons</taxon>
        <taxon>Gunneridae</taxon>
        <taxon>Pentapetalae</taxon>
        <taxon>asterids</taxon>
        <taxon>campanulids</taxon>
        <taxon>Asterales</taxon>
        <taxon>Asteraceae</taxon>
        <taxon>Asteroideae</taxon>
        <taxon>Anthemideae</taxon>
        <taxon>Anthemidinae</taxon>
        <taxon>Tanacetum</taxon>
    </lineage>
</organism>
<feature type="transmembrane region" description="Helical" evidence="1">
    <location>
        <begin position="12"/>
        <end position="32"/>
    </location>
</feature>
<dbReference type="AlphaFoldDB" id="A0A699X509"/>
<sequence>SDLRLGRRGDCFFAAWVWTSHWAGVLHVSALLERIRRRFSRRSYDLRHDCISELATAAIGQRGAAFKMLQHR</sequence>
<keyword evidence="1" id="KW-0472">Membrane</keyword>
<gene>
    <name evidence="2" type="ORF">Tci_927141</name>
</gene>
<evidence type="ECO:0000256" key="1">
    <source>
        <dbReference type="SAM" id="Phobius"/>
    </source>
</evidence>
<name>A0A699X509_TANCI</name>
<accession>A0A699X509</accession>
<proteinExistence type="predicted"/>
<reference evidence="2" key="1">
    <citation type="journal article" date="2019" name="Sci. Rep.">
        <title>Draft genome of Tanacetum cinerariifolium, the natural source of mosquito coil.</title>
        <authorList>
            <person name="Yamashiro T."/>
            <person name="Shiraishi A."/>
            <person name="Satake H."/>
            <person name="Nakayama K."/>
        </authorList>
    </citation>
    <scope>NUCLEOTIDE SEQUENCE</scope>
</reference>
<keyword evidence="1" id="KW-0812">Transmembrane</keyword>